<evidence type="ECO:0000256" key="4">
    <source>
        <dbReference type="ARBA" id="ARBA00022475"/>
    </source>
</evidence>
<evidence type="ECO:0000313" key="15">
    <source>
        <dbReference type="EMBL" id="MBC2593958.1"/>
    </source>
</evidence>
<dbReference type="SUPFAM" id="SSF55874">
    <property type="entry name" value="ATPase domain of HSP90 chaperone/DNA topoisomerase II/histidine kinase"/>
    <property type="match status" value="1"/>
</dbReference>
<comment type="catalytic activity">
    <reaction evidence="1">
        <text>ATP + protein L-histidine = ADP + protein N-phospho-L-histidine.</text>
        <dbReference type="EC" id="2.7.13.3"/>
    </reaction>
</comment>
<dbReference type="Gene3D" id="3.30.450.20">
    <property type="entry name" value="PAS domain"/>
    <property type="match status" value="1"/>
</dbReference>
<dbReference type="InterPro" id="IPR005467">
    <property type="entry name" value="His_kinase_dom"/>
</dbReference>
<dbReference type="SMART" id="SM00387">
    <property type="entry name" value="HATPase_c"/>
    <property type="match status" value="1"/>
</dbReference>
<dbReference type="Proteomes" id="UP000546464">
    <property type="component" value="Unassembled WGS sequence"/>
</dbReference>
<evidence type="ECO:0000256" key="10">
    <source>
        <dbReference type="ARBA" id="ARBA00023012"/>
    </source>
</evidence>
<gene>
    <name evidence="15" type="ORF">H5P28_06755</name>
</gene>
<evidence type="ECO:0000256" key="5">
    <source>
        <dbReference type="ARBA" id="ARBA00022553"/>
    </source>
</evidence>
<evidence type="ECO:0000259" key="14">
    <source>
        <dbReference type="PROSITE" id="PS50109"/>
    </source>
</evidence>
<dbReference type="InterPro" id="IPR033479">
    <property type="entry name" value="dCache_1"/>
</dbReference>
<dbReference type="SUPFAM" id="SSF47384">
    <property type="entry name" value="Homodimeric domain of signal transducing histidine kinase"/>
    <property type="match status" value="1"/>
</dbReference>
<protein>
    <recommendedName>
        <fullName evidence="3">histidine kinase</fullName>
        <ecNumber evidence="3">2.7.13.3</ecNumber>
    </recommendedName>
</protein>
<evidence type="ECO:0000256" key="9">
    <source>
        <dbReference type="ARBA" id="ARBA00022989"/>
    </source>
</evidence>
<dbReference type="GO" id="GO:0000155">
    <property type="term" value="F:phosphorelay sensor kinase activity"/>
    <property type="evidence" value="ECO:0007669"/>
    <property type="project" value="InterPro"/>
</dbReference>
<organism evidence="15 16">
    <name type="scientific">Ruficoccus amylovorans</name>
    <dbReference type="NCBI Taxonomy" id="1804625"/>
    <lineage>
        <taxon>Bacteria</taxon>
        <taxon>Pseudomonadati</taxon>
        <taxon>Verrucomicrobiota</taxon>
        <taxon>Opitutia</taxon>
        <taxon>Puniceicoccales</taxon>
        <taxon>Cerasicoccaceae</taxon>
        <taxon>Ruficoccus</taxon>
    </lineage>
</organism>
<dbReference type="Gene3D" id="1.10.287.130">
    <property type="match status" value="1"/>
</dbReference>
<evidence type="ECO:0000313" key="16">
    <source>
        <dbReference type="Proteomes" id="UP000546464"/>
    </source>
</evidence>
<keyword evidence="6" id="KW-0808">Transferase</keyword>
<reference evidence="15 16" key="1">
    <citation type="submission" date="2020-07" db="EMBL/GenBank/DDBJ databases">
        <authorList>
            <person name="Feng X."/>
        </authorList>
    </citation>
    <scope>NUCLEOTIDE SEQUENCE [LARGE SCALE GENOMIC DNA]</scope>
    <source>
        <strain evidence="15 16">JCM31066</strain>
    </source>
</reference>
<keyword evidence="10" id="KW-0902">Two-component regulatory system</keyword>
<comment type="subcellular location">
    <subcellularLocation>
        <location evidence="2">Cell membrane</location>
        <topology evidence="2">Multi-pass membrane protein</topology>
    </subcellularLocation>
</comment>
<dbReference type="EMBL" id="JACHVB010000020">
    <property type="protein sequence ID" value="MBC2593958.1"/>
    <property type="molecule type" value="Genomic_DNA"/>
</dbReference>
<dbReference type="PRINTS" id="PR00344">
    <property type="entry name" value="BCTRLSENSOR"/>
</dbReference>
<dbReference type="PROSITE" id="PS50109">
    <property type="entry name" value="HIS_KIN"/>
    <property type="match status" value="1"/>
</dbReference>
<feature type="transmembrane region" description="Helical" evidence="13">
    <location>
        <begin position="289"/>
        <end position="311"/>
    </location>
</feature>
<keyword evidence="16" id="KW-1185">Reference proteome</keyword>
<dbReference type="Pfam" id="PF02518">
    <property type="entry name" value="HATPase_c"/>
    <property type="match status" value="1"/>
</dbReference>
<keyword evidence="7 13" id="KW-0812">Transmembrane</keyword>
<keyword evidence="4" id="KW-1003">Cell membrane</keyword>
<dbReference type="Pfam" id="PF00512">
    <property type="entry name" value="HisKA"/>
    <property type="match status" value="1"/>
</dbReference>
<accession>A0A842HD19</accession>
<dbReference type="InterPro" id="IPR004358">
    <property type="entry name" value="Sig_transdc_His_kin-like_C"/>
</dbReference>
<dbReference type="PANTHER" id="PTHR43711">
    <property type="entry name" value="TWO-COMPONENT HISTIDINE KINASE"/>
    <property type="match status" value="1"/>
</dbReference>
<dbReference type="SMART" id="SM00388">
    <property type="entry name" value="HisKA"/>
    <property type="match status" value="1"/>
</dbReference>
<dbReference type="InterPro" id="IPR003661">
    <property type="entry name" value="HisK_dim/P_dom"/>
</dbReference>
<feature type="domain" description="Histidine kinase" evidence="14">
    <location>
        <begin position="366"/>
        <end position="586"/>
    </location>
</feature>
<proteinExistence type="predicted"/>
<dbReference type="EC" id="2.7.13.3" evidence="3"/>
<evidence type="ECO:0000256" key="6">
    <source>
        <dbReference type="ARBA" id="ARBA00022679"/>
    </source>
</evidence>
<keyword evidence="11 13" id="KW-0472">Membrane</keyword>
<evidence type="ECO:0000256" key="2">
    <source>
        <dbReference type="ARBA" id="ARBA00004651"/>
    </source>
</evidence>
<dbReference type="InterPro" id="IPR050736">
    <property type="entry name" value="Sensor_HK_Regulatory"/>
</dbReference>
<feature type="coiled-coil region" evidence="12">
    <location>
        <begin position="315"/>
        <end position="359"/>
    </location>
</feature>
<dbReference type="CDD" id="cd18773">
    <property type="entry name" value="PDC1_HK_sensor"/>
    <property type="match status" value="1"/>
</dbReference>
<dbReference type="PANTHER" id="PTHR43711:SF1">
    <property type="entry name" value="HISTIDINE KINASE 1"/>
    <property type="match status" value="1"/>
</dbReference>
<dbReference type="RefSeq" id="WP_185674944.1">
    <property type="nucleotide sequence ID" value="NZ_JACHVB010000020.1"/>
</dbReference>
<evidence type="ECO:0000256" key="11">
    <source>
        <dbReference type="ARBA" id="ARBA00023136"/>
    </source>
</evidence>
<evidence type="ECO:0000256" key="8">
    <source>
        <dbReference type="ARBA" id="ARBA00022777"/>
    </source>
</evidence>
<comment type="caution">
    <text evidence="15">The sequence shown here is derived from an EMBL/GenBank/DDBJ whole genome shotgun (WGS) entry which is preliminary data.</text>
</comment>
<dbReference type="CDD" id="cd00082">
    <property type="entry name" value="HisKA"/>
    <property type="match status" value="1"/>
</dbReference>
<dbReference type="InterPro" id="IPR003594">
    <property type="entry name" value="HATPase_dom"/>
</dbReference>
<dbReference type="Gene3D" id="3.30.565.10">
    <property type="entry name" value="Histidine kinase-like ATPase, C-terminal domain"/>
    <property type="match status" value="1"/>
</dbReference>
<dbReference type="Pfam" id="PF02743">
    <property type="entry name" value="dCache_1"/>
    <property type="match status" value="1"/>
</dbReference>
<dbReference type="GO" id="GO:0005886">
    <property type="term" value="C:plasma membrane"/>
    <property type="evidence" value="ECO:0007669"/>
    <property type="project" value="UniProtKB-SubCell"/>
</dbReference>
<keyword evidence="8 15" id="KW-0418">Kinase</keyword>
<evidence type="ECO:0000256" key="1">
    <source>
        <dbReference type="ARBA" id="ARBA00000085"/>
    </source>
</evidence>
<evidence type="ECO:0000256" key="3">
    <source>
        <dbReference type="ARBA" id="ARBA00012438"/>
    </source>
</evidence>
<keyword evidence="5" id="KW-0597">Phosphoprotein</keyword>
<dbReference type="InterPro" id="IPR036097">
    <property type="entry name" value="HisK_dim/P_sf"/>
</dbReference>
<evidence type="ECO:0000256" key="13">
    <source>
        <dbReference type="SAM" id="Phobius"/>
    </source>
</evidence>
<evidence type="ECO:0000256" key="12">
    <source>
        <dbReference type="SAM" id="Coils"/>
    </source>
</evidence>
<keyword evidence="9 13" id="KW-1133">Transmembrane helix</keyword>
<name>A0A842HD19_9BACT</name>
<keyword evidence="12" id="KW-0175">Coiled coil</keyword>
<sequence length="590" mass="67359">MNRIARYRLVWIVCLMLLAGFLANSISSFYVSRANVRETITESSLPLTSDNIYSVIQRDLLRPIFISSMMANDAFLRDWTLAGENNVGQMQRYLEEIRREYGTVASFFVSEKSRNYYYWGGVLKQVAEDEPRDVWYYRVREMEQPFEINVDIDMANHDALTVFVNYRVYDYDNNFIGSAGTGLTVNRVNALIKDYEARFNREIFFVSGEGEIVLRPAASDLSSYGNLSEIPGLSGRASELLQTREETRMSYERDGKTFFVNSRWVPELNWYLMVEQSEDELLSPLRKNLLLNVLLAVVITALVSWMCLSAVSLHQKRLRARNEELSTKNREIEHQKRELQRTANELEEANVALSALNREKDEFLGIVAHDLRSPLGSILGLCVLLEDDLAKAPGRSLEFLKDIEKCSLHMQELIGDILDISSIESFHGPVELEPCVWNRLAEEVRDRFRVQAAAKDIDLVTRLDPAAEQEVLTRGKWLAICLNNLVSNAIKYSPRGSQVRIETAVLPDGACELRVRDEGMGIAEEEREQLFQKFSPLSSRPTGGEQSSGLGLYIVRKMCQRLGATVELLPDTTQGCCFVIRHPRYSTRRV</sequence>
<dbReference type="InterPro" id="IPR036890">
    <property type="entry name" value="HATPase_C_sf"/>
</dbReference>
<evidence type="ECO:0000256" key="7">
    <source>
        <dbReference type="ARBA" id="ARBA00022692"/>
    </source>
</evidence>
<dbReference type="AlphaFoldDB" id="A0A842HD19"/>